<protein>
    <submittedName>
        <fullName evidence="3">DUF4240 domain-containing protein</fullName>
    </submittedName>
</protein>
<dbReference type="EMBL" id="CP089982">
    <property type="protein sequence ID" value="WXA94615.1"/>
    <property type="molecule type" value="Genomic_DNA"/>
</dbReference>
<feature type="compositionally biased region" description="Polar residues" evidence="1">
    <location>
        <begin position="143"/>
        <end position="155"/>
    </location>
</feature>
<feature type="compositionally biased region" description="Basic and acidic residues" evidence="1">
    <location>
        <begin position="157"/>
        <end position="169"/>
    </location>
</feature>
<evidence type="ECO:0000256" key="1">
    <source>
        <dbReference type="SAM" id="MobiDB-lite"/>
    </source>
</evidence>
<accession>A0ABZ2KAL7</accession>
<evidence type="ECO:0000259" key="2">
    <source>
        <dbReference type="Pfam" id="PF14024"/>
    </source>
</evidence>
<dbReference type="Pfam" id="PF14024">
    <property type="entry name" value="DUF4240"/>
    <property type="match status" value="1"/>
</dbReference>
<gene>
    <name evidence="3" type="ORF">LZC95_50385</name>
</gene>
<proteinExistence type="predicted"/>
<keyword evidence="4" id="KW-1185">Reference proteome</keyword>
<feature type="region of interest" description="Disordered" evidence="1">
    <location>
        <begin position="138"/>
        <end position="169"/>
    </location>
</feature>
<dbReference type="RefSeq" id="WP_394845226.1">
    <property type="nucleotide sequence ID" value="NZ_CP089982.1"/>
</dbReference>
<name>A0ABZ2KAL7_9BACT</name>
<reference evidence="3 4" key="1">
    <citation type="submission" date="2021-12" db="EMBL/GenBank/DDBJ databases">
        <title>Discovery of the Pendulisporaceae a myxobacterial family with distinct sporulation behavior and unique specialized metabolism.</title>
        <authorList>
            <person name="Garcia R."/>
            <person name="Popoff A."/>
            <person name="Bader C.D."/>
            <person name="Loehr J."/>
            <person name="Walesch S."/>
            <person name="Walt C."/>
            <person name="Boldt J."/>
            <person name="Bunk B."/>
            <person name="Haeckl F.J.F.P.J."/>
            <person name="Gunesch A.P."/>
            <person name="Birkelbach J."/>
            <person name="Nuebel U."/>
            <person name="Pietschmann T."/>
            <person name="Bach T."/>
            <person name="Mueller R."/>
        </authorList>
    </citation>
    <scope>NUCLEOTIDE SEQUENCE [LARGE SCALE GENOMIC DNA]</scope>
    <source>
        <strain evidence="3 4">MSr12523</strain>
    </source>
</reference>
<evidence type="ECO:0000313" key="3">
    <source>
        <dbReference type="EMBL" id="WXA94615.1"/>
    </source>
</evidence>
<feature type="domain" description="DUF4240" evidence="2">
    <location>
        <begin position="11"/>
        <end position="133"/>
    </location>
</feature>
<dbReference type="InterPro" id="IPR025334">
    <property type="entry name" value="DUF4240"/>
</dbReference>
<dbReference type="Proteomes" id="UP001379533">
    <property type="component" value="Chromosome"/>
</dbReference>
<evidence type="ECO:0000313" key="4">
    <source>
        <dbReference type="Proteomes" id="UP001379533"/>
    </source>
</evidence>
<organism evidence="3 4">
    <name type="scientific">Pendulispora brunnea</name>
    <dbReference type="NCBI Taxonomy" id="2905690"/>
    <lineage>
        <taxon>Bacteria</taxon>
        <taxon>Pseudomonadati</taxon>
        <taxon>Myxococcota</taxon>
        <taxon>Myxococcia</taxon>
        <taxon>Myxococcales</taxon>
        <taxon>Sorangiineae</taxon>
        <taxon>Pendulisporaceae</taxon>
        <taxon>Pendulispora</taxon>
    </lineage>
</organism>
<sequence>MATMNWSNTAMSESVFWQIIGLFNWNKTGDDDEIVAPAVGALSRMRVEDIEKFDDILAEKLFALDTEAHARNIGEESYVDEDSDFSVDLFLYARCCAVANGKSFFEEVLAHPEKMPKDMEFESILNLAGDAYVQKTGEEFEHTPSTSYETFSNRTGWAREGESPQDRGA</sequence>